<keyword evidence="2" id="KW-1185">Reference proteome</keyword>
<gene>
    <name evidence="1" type="ORF">AQPE_1368</name>
</gene>
<accession>A0A5K7S703</accession>
<protein>
    <submittedName>
        <fullName evidence="1">Uncharacterized protein</fullName>
    </submittedName>
</protein>
<evidence type="ECO:0000313" key="2">
    <source>
        <dbReference type="Proteomes" id="UP001193389"/>
    </source>
</evidence>
<organism evidence="1 2">
    <name type="scientific">Aquipluma nitroreducens</name>
    <dbReference type="NCBI Taxonomy" id="2010828"/>
    <lineage>
        <taxon>Bacteria</taxon>
        <taxon>Pseudomonadati</taxon>
        <taxon>Bacteroidota</taxon>
        <taxon>Bacteroidia</taxon>
        <taxon>Marinilabiliales</taxon>
        <taxon>Prolixibacteraceae</taxon>
        <taxon>Aquipluma</taxon>
    </lineage>
</organism>
<name>A0A5K7S703_9BACT</name>
<proteinExistence type="predicted"/>
<evidence type="ECO:0000313" key="1">
    <source>
        <dbReference type="EMBL" id="BBE17219.1"/>
    </source>
</evidence>
<dbReference type="EMBL" id="AP018694">
    <property type="protein sequence ID" value="BBE17219.1"/>
    <property type="molecule type" value="Genomic_DNA"/>
</dbReference>
<sequence length="48" mass="5813">MLLRTIEIKLTEIKKRNSLRIHHFQGLTNWQHISPINIRRNASFLVFK</sequence>
<dbReference type="AlphaFoldDB" id="A0A5K7S703"/>
<dbReference type="Proteomes" id="UP001193389">
    <property type="component" value="Chromosome"/>
</dbReference>
<reference evidence="1" key="1">
    <citation type="journal article" date="2020" name="Int. J. Syst. Evol. Microbiol.">
        <title>Aquipluma nitroreducens gen. nov. sp. nov., a novel facultatively anaerobic bacterium isolated from a freshwater lake.</title>
        <authorList>
            <person name="Watanabe M."/>
            <person name="Kojima H."/>
            <person name="Fukui M."/>
        </authorList>
    </citation>
    <scope>NUCLEOTIDE SEQUENCE</scope>
    <source>
        <strain evidence="1">MeG22</strain>
    </source>
</reference>
<dbReference type="KEGG" id="anf:AQPE_1368"/>